<evidence type="ECO:0000259" key="4">
    <source>
        <dbReference type="PROSITE" id="PS50013"/>
    </source>
</evidence>
<name>A0ABS8VA90_DATST</name>
<evidence type="ECO:0000256" key="1">
    <source>
        <dbReference type="ARBA" id="ARBA00004123"/>
    </source>
</evidence>
<dbReference type="InterPro" id="IPR017984">
    <property type="entry name" value="Chromo_dom_subgr"/>
</dbReference>
<gene>
    <name evidence="5" type="primary">CDYL2</name>
    <name evidence="5" type="ORF">HAX54_031214</name>
</gene>
<dbReference type="InterPro" id="IPR044251">
    <property type="entry name" value="LHP1-like"/>
</dbReference>
<sequence>MKGGKKKNPGLPSGTETPPSDAVAGDIDNGVSSEQPSEVEEQERDGGAEGAGEEEGDIGEEDDEDVGKNYEEQIQEGLADAEKPKLAEGFYEIEAVRRKRIRKGKVQYLIKWRGWPETANTWEPVENLMTCYDVIDAFEESLQSGKQQSTHKRKRRHGVTHTQIKRKQQQQHSPADATYNVPAVKVRIIEEPVPSPRLASLNVIDHADSNGSGLNSIQVDEVVNGNDLKLDSSVKEIEEQNELLLKLSELKGVMAAKETSVDRSGNGLTSGFSTANGTESLQSGRYTGAKRRKSASVRRFKQETTSGVVNDPQNAVANATSGPLVAFMPEGIHDHGFVGNALGCNNKRDDFKDTCAITEIIKPMSYSASIISNDLQDVSVTFLAKRSDGKDVMIG</sequence>
<dbReference type="CDD" id="cd00024">
    <property type="entry name" value="CD_CSD"/>
    <property type="match status" value="1"/>
</dbReference>
<dbReference type="PROSITE" id="PS00598">
    <property type="entry name" value="CHROMO_1"/>
    <property type="match status" value="1"/>
</dbReference>
<feature type="region of interest" description="Disordered" evidence="3">
    <location>
        <begin position="262"/>
        <end position="296"/>
    </location>
</feature>
<dbReference type="EMBL" id="JACEIK010003939">
    <property type="protein sequence ID" value="MCD9643611.1"/>
    <property type="molecule type" value="Genomic_DNA"/>
</dbReference>
<dbReference type="InterPro" id="IPR023780">
    <property type="entry name" value="Chromo_domain"/>
</dbReference>
<evidence type="ECO:0000313" key="5">
    <source>
        <dbReference type="EMBL" id="MCD9643611.1"/>
    </source>
</evidence>
<comment type="caution">
    <text evidence="5">The sequence shown here is derived from an EMBL/GenBank/DDBJ whole genome shotgun (WGS) entry which is preliminary data.</text>
</comment>
<evidence type="ECO:0000256" key="3">
    <source>
        <dbReference type="SAM" id="MobiDB-lite"/>
    </source>
</evidence>
<dbReference type="PRINTS" id="PR00504">
    <property type="entry name" value="CHROMODOMAIN"/>
</dbReference>
<feature type="region of interest" description="Disordered" evidence="3">
    <location>
        <begin position="1"/>
        <end position="66"/>
    </location>
</feature>
<dbReference type="SMART" id="SM00298">
    <property type="entry name" value="CHROMO"/>
    <property type="match status" value="1"/>
</dbReference>
<protein>
    <submittedName>
        <fullName evidence="5">Chromodomain Y-like protein 2</fullName>
    </submittedName>
</protein>
<keyword evidence="6" id="KW-1185">Reference proteome</keyword>
<dbReference type="Pfam" id="PF00385">
    <property type="entry name" value="Chromo"/>
    <property type="match status" value="1"/>
</dbReference>
<feature type="compositionally biased region" description="Polar residues" evidence="3">
    <location>
        <begin position="262"/>
        <end position="285"/>
    </location>
</feature>
<reference evidence="5 6" key="1">
    <citation type="journal article" date="2021" name="BMC Genomics">
        <title>Datura genome reveals duplications of psychoactive alkaloid biosynthetic genes and high mutation rate following tissue culture.</title>
        <authorList>
            <person name="Rajewski A."/>
            <person name="Carter-House D."/>
            <person name="Stajich J."/>
            <person name="Litt A."/>
        </authorList>
    </citation>
    <scope>NUCLEOTIDE SEQUENCE [LARGE SCALE GENOMIC DNA]</scope>
    <source>
        <strain evidence="5">AR-01</strain>
    </source>
</reference>
<proteinExistence type="predicted"/>
<feature type="region of interest" description="Disordered" evidence="3">
    <location>
        <begin position="143"/>
        <end position="176"/>
    </location>
</feature>
<dbReference type="SUPFAM" id="SSF54160">
    <property type="entry name" value="Chromo domain-like"/>
    <property type="match status" value="1"/>
</dbReference>
<dbReference type="PANTHER" id="PTHR47240:SF2">
    <property type="entry name" value="CHROMO DOMAIN-CONTAINING PROTEIN LHP1"/>
    <property type="match status" value="1"/>
</dbReference>
<keyword evidence="2" id="KW-0539">Nucleus</keyword>
<feature type="domain" description="Chromo" evidence="4">
    <location>
        <begin position="91"/>
        <end position="150"/>
    </location>
</feature>
<evidence type="ECO:0000313" key="6">
    <source>
        <dbReference type="Proteomes" id="UP000823775"/>
    </source>
</evidence>
<dbReference type="PANTHER" id="PTHR47240">
    <property type="entry name" value="CHROMO DOMAIN-CONTAINING PROTEIN LHP1"/>
    <property type="match status" value="1"/>
</dbReference>
<feature type="compositionally biased region" description="Acidic residues" evidence="3">
    <location>
        <begin position="51"/>
        <end position="65"/>
    </location>
</feature>
<dbReference type="PROSITE" id="PS50013">
    <property type="entry name" value="CHROMO_2"/>
    <property type="match status" value="1"/>
</dbReference>
<organism evidence="5 6">
    <name type="scientific">Datura stramonium</name>
    <name type="common">Jimsonweed</name>
    <name type="synonym">Common thornapple</name>
    <dbReference type="NCBI Taxonomy" id="4076"/>
    <lineage>
        <taxon>Eukaryota</taxon>
        <taxon>Viridiplantae</taxon>
        <taxon>Streptophyta</taxon>
        <taxon>Embryophyta</taxon>
        <taxon>Tracheophyta</taxon>
        <taxon>Spermatophyta</taxon>
        <taxon>Magnoliopsida</taxon>
        <taxon>eudicotyledons</taxon>
        <taxon>Gunneridae</taxon>
        <taxon>Pentapetalae</taxon>
        <taxon>asterids</taxon>
        <taxon>lamiids</taxon>
        <taxon>Solanales</taxon>
        <taxon>Solanaceae</taxon>
        <taxon>Solanoideae</taxon>
        <taxon>Datureae</taxon>
        <taxon>Datura</taxon>
    </lineage>
</organism>
<comment type="subcellular location">
    <subcellularLocation>
        <location evidence="1">Nucleus</location>
    </subcellularLocation>
</comment>
<evidence type="ECO:0000256" key="2">
    <source>
        <dbReference type="ARBA" id="ARBA00023242"/>
    </source>
</evidence>
<dbReference type="InterPro" id="IPR023779">
    <property type="entry name" value="Chromodomain_CS"/>
</dbReference>
<dbReference type="Gene3D" id="2.40.50.40">
    <property type="match status" value="1"/>
</dbReference>
<dbReference type="InterPro" id="IPR000953">
    <property type="entry name" value="Chromo/chromo_shadow_dom"/>
</dbReference>
<accession>A0ABS8VA90</accession>
<feature type="compositionally biased region" description="Basic residues" evidence="3">
    <location>
        <begin position="149"/>
        <end position="169"/>
    </location>
</feature>
<dbReference type="InterPro" id="IPR016197">
    <property type="entry name" value="Chromo-like_dom_sf"/>
</dbReference>
<dbReference type="Proteomes" id="UP000823775">
    <property type="component" value="Unassembled WGS sequence"/>
</dbReference>